<comment type="caution">
    <text evidence="5">The sequence shown here is derived from an EMBL/GenBank/DDBJ whole genome shotgun (WGS) entry which is preliminary data.</text>
</comment>
<accession>A0A2T6BNE5</accession>
<evidence type="ECO:0000259" key="4">
    <source>
        <dbReference type="PROSITE" id="PS50956"/>
    </source>
</evidence>
<dbReference type="InterPro" id="IPR011008">
    <property type="entry name" value="Dimeric_a/b-barrel"/>
</dbReference>
<dbReference type="InterPro" id="IPR000485">
    <property type="entry name" value="AsnC-type_HTH_dom"/>
</dbReference>
<dbReference type="PANTHER" id="PTHR30154">
    <property type="entry name" value="LEUCINE-RESPONSIVE REGULATORY PROTEIN"/>
    <property type="match status" value="1"/>
</dbReference>
<keyword evidence="3" id="KW-0804">Transcription</keyword>
<reference evidence="5 6" key="1">
    <citation type="submission" date="2018-04" db="EMBL/GenBank/DDBJ databases">
        <title>Genomic Encyclopedia of Archaeal and Bacterial Type Strains, Phase II (KMG-II): from individual species to whole genera.</title>
        <authorList>
            <person name="Goeker M."/>
        </authorList>
    </citation>
    <scope>NUCLEOTIDE SEQUENCE [LARGE SCALE GENOMIC DNA]</scope>
    <source>
        <strain evidence="5 6">DSM 100977</strain>
    </source>
</reference>
<dbReference type="PROSITE" id="PS50956">
    <property type="entry name" value="HTH_ASNC_2"/>
    <property type="match status" value="1"/>
</dbReference>
<name>A0A2T6BNE5_9RHOB</name>
<proteinExistence type="predicted"/>
<dbReference type="SMART" id="SM00344">
    <property type="entry name" value="HTH_ASNC"/>
    <property type="match status" value="1"/>
</dbReference>
<dbReference type="PRINTS" id="PR00033">
    <property type="entry name" value="HTHASNC"/>
</dbReference>
<dbReference type="AlphaFoldDB" id="A0A2T6BNE5"/>
<dbReference type="InterPro" id="IPR019888">
    <property type="entry name" value="Tscrpt_reg_AsnC-like"/>
</dbReference>
<evidence type="ECO:0000313" key="6">
    <source>
        <dbReference type="Proteomes" id="UP000243978"/>
    </source>
</evidence>
<dbReference type="InterPro" id="IPR036388">
    <property type="entry name" value="WH-like_DNA-bd_sf"/>
</dbReference>
<evidence type="ECO:0000256" key="3">
    <source>
        <dbReference type="ARBA" id="ARBA00023163"/>
    </source>
</evidence>
<gene>
    <name evidence="5" type="ORF">C8N43_2273</name>
</gene>
<organism evidence="5 6">
    <name type="scientific">Litoreibacter ponti</name>
    <dbReference type="NCBI Taxonomy" id="1510457"/>
    <lineage>
        <taxon>Bacteria</taxon>
        <taxon>Pseudomonadati</taxon>
        <taxon>Pseudomonadota</taxon>
        <taxon>Alphaproteobacteria</taxon>
        <taxon>Rhodobacterales</taxon>
        <taxon>Roseobacteraceae</taxon>
        <taxon>Litoreibacter</taxon>
    </lineage>
</organism>
<dbReference type="OrthoDB" id="9809462at2"/>
<evidence type="ECO:0000313" key="5">
    <source>
        <dbReference type="EMBL" id="PTX57603.1"/>
    </source>
</evidence>
<dbReference type="RefSeq" id="WP_107845688.1">
    <property type="nucleotide sequence ID" value="NZ_QBKS01000001.1"/>
</dbReference>
<dbReference type="GO" id="GO:0043200">
    <property type="term" value="P:response to amino acid"/>
    <property type="evidence" value="ECO:0007669"/>
    <property type="project" value="TreeGrafter"/>
</dbReference>
<evidence type="ECO:0000256" key="1">
    <source>
        <dbReference type="ARBA" id="ARBA00023015"/>
    </source>
</evidence>
<keyword evidence="1" id="KW-0805">Transcription regulation</keyword>
<dbReference type="InterPro" id="IPR019887">
    <property type="entry name" value="Tscrpt_reg_AsnC/Lrp_C"/>
</dbReference>
<dbReference type="GO" id="GO:0005829">
    <property type="term" value="C:cytosol"/>
    <property type="evidence" value="ECO:0007669"/>
    <property type="project" value="TreeGrafter"/>
</dbReference>
<evidence type="ECO:0000256" key="2">
    <source>
        <dbReference type="ARBA" id="ARBA00023125"/>
    </source>
</evidence>
<dbReference type="Gene3D" id="3.30.70.920">
    <property type="match status" value="1"/>
</dbReference>
<sequence length="140" mass="15678">MDEIDRAMIAHLKMDGRASITTLAGQLGVSRVTAQARLKRLVDSRVIRKFTVELGDARLDASIKAVMMVEVAGTHANAVVRRLRRMPEIDDLHTTNGVWDLVAFIEVASLPDFDRVLREVREIPGVTRSETSLMLDRAQR</sequence>
<dbReference type="SUPFAM" id="SSF46785">
    <property type="entry name" value="Winged helix' DNA-binding domain"/>
    <property type="match status" value="1"/>
</dbReference>
<dbReference type="EMBL" id="QBKS01000001">
    <property type="protein sequence ID" value="PTX57603.1"/>
    <property type="molecule type" value="Genomic_DNA"/>
</dbReference>
<dbReference type="Pfam" id="PF01037">
    <property type="entry name" value="AsnC_trans_reg"/>
    <property type="match status" value="1"/>
</dbReference>
<dbReference type="Pfam" id="PF13404">
    <property type="entry name" value="HTH_AsnC-type"/>
    <property type="match status" value="1"/>
</dbReference>
<dbReference type="PANTHER" id="PTHR30154:SF34">
    <property type="entry name" value="TRANSCRIPTIONAL REGULATOR AZLB"/>
    <property type="match status" value="1"/>
</dbReference>
<dbReference type="Gene3D" id="1.10.10.10">
    <property type="entry name" value="Winged helix-like DNA-binding domain superfamily/Winged helix DNA-binding domain"/>
    <property type="match status" value="1"/>
</dbReference>
<feature type="domain" description="HTH asnC-type" evidence="4">
    <location>
        <begin position="1"/>
        <end position="62"/>
    </location>
</feature>
<keyword evidence="6" id="KW-1185">Reference proteome</keyword>
<dbReference type="Proteomes" id="UP000243978">
    <property type="component" value="Unassembled WGS sequence"/>
</dbReference>
<protein>
    <submittedName>
        <fullName evidence="5">DNA-binding Lrp family transcriptional regulator</fullName>
    </submittedName>
</protein>
<dbReference type="InterPro" id="IPR036390">
    <property type="entry name" value="WH_DNA-bd_sf"/>
</dbReference>
<dbReference type="GO" id="GO:0043565">
    <property type="term" value="F:sequence-specific DNA binding"/>
    <property type="evidence" value="ECO:0007669"/>
    <property type="project" value="InterPro"/>
</dbReference>
<dbReference type="SUPFAM" id="SSF54909">
    <property type="entry name" value="Dimeric alpha+beta barrel"/>
    <property type="match status" value="1"/>
</dbReference>
<keyword evidence="2 5" id="KW-0238">DNA-binding</keyword>